<feature type="domain" description="Lactate/malate dehydrogenase N-terminal" evidence="9">
    <location>
        <begin position="5"/>
        <end position="143"/>
    </location>
</feature>
<dbReference type="InterPro" id="IPR022383">
    <property type="entry name" value="Lactate/malate_DH_C"/>
</dbReference>
<evidence type="ECO:0000313" key="12">
    <source>
        <dbReference type="Proteomes" id="UP000188912"/>
    </source>
</evidence>
<name>A0A1U9JWY4_9HYPH</name>
<gene>
    <name evidence="5 11" type="primary">mdh</name>
    <name evidence="11" type="ORF">BHV28_17220</name>
</gene>
<evidence type="ECO:0000256" key="6">
    <source>
        <dbReference type="PIRSR" id="PIRSR000102-1"/>
    </source>
</evidence>
<reference evidence="11 12" key="1">
    <citation type="journal article" date="2010" name="Science">
        <title>Genomic comparison of the ants Camponotus floridanus and Harpegnathos saltator.</title>
        <authorList>
            <person name="Bonasio R."/>
            <person name="Zhang G."/>
            <person name="Ye C."/>
            <person name="Mutti N.S."/>
            <person name="Fang X."/>
            <person name="Qin N."/>
            <person name="Donahue G."/>
            <person name="Yang P."/>
            <person name="Li Q."/>
            <person name="Li C."/>
            <person name="Zhang P."/>
            <person name="Huang Z."/>
            <person name="Berger S.L."/>
            <person name="Reinberg D."/>
            <person name="Wang J."/>
            <person name="Liebig J."/>
        </authorList>
    </citation>
    <scope>NUCLEOTIDE SEQUENCE [LARGE SCALE GENOMIC DNA]</scope>
    <source>
        <strain evidence="11 12">Hsal</strain>
    </source>
</reference>
<comment type="similarity">
    <text evidence="5">Belongs to the LDH/MDH superfamily. MDH type 3 family.</text>
</comment>
<feature type="binding site" evidence="5 8">
    <location>
        <begin position="119"/>
        <end position="121"/>
    </location>
    <ligand>
        <name>NAD(+)</name>
        <dbReference type="ChEBI" id="CHEBI:57540"/>
    </ligand>
</feature>
<feature type="binding site" evidence="5 7">
    <location>
        <position position="89"/>
    </location>
    <ligand>
        <name>substrate</name>
    </ligand>
</feature>
<dbReference type="InterPro" id="IPR001236">
    <property type="entry name" value="Lactate/malate_DH_N"/>
</dbReference>
<evidence type="ECO:0000256" key="4">
    <source>
        <dbReference type="ARBA" id="ARBA00023027"/>
    </source>
</evidence>
<dbReference type="GO" id="GO:0006099">
    <property type="term" value="P:tricarboxylic acid cycle"/>
    <property type="evidence" value="ECO:0007669"/>
    <property type="project" value="UniProtKB-UniRule"/>
</dbReference>
<dbReference type="AlphaFoldDB" id="A0A1U9JWY4"/>
<sequence length="320" mass="33626">MARNKIALIGSGMIGGTLAHMIGLKELGDVVLFDIAEGIPQGKGLDIAESAPVDGFDARFKGANDYAGIEGANVIIVTAGVPRKPGMSRDDLLGINLKVMEQVGAGIKKYAPDAFVICITNPLDAMVWALQKFSGLPAEKVVGMAGVLDSSRFRYFLAEEFNVSVEDVSAFVLGGHGDSMVPLPRYSTVAGIPLPDLVKMGWTTQGKLDKIIRRTRDGGAEIVGLLKTGSAYYAPAASAVSMAEAYLKDKKRVLPVAAHLSGQYGVKDLYVGVPVVLGAGGVERVIEINLDKGEKATFDKSVAAVKSLCAACVNLSSNLQ</sequence>
<dbReference type="InterPro" id="IPR036291">
    <property type="entry name" value="NAD(P)-bd_dom_sf"/>
</dbReference>
<dbReference type="NCBIfam" id="TIGR01763">
    <property type="entry name" value="MalateDH_bact"/>
    <property type="match status" value="1"/>
</dbReference>
<dbReference type="PRINTS" id="PR00086">
    <property type="entry name" value="LLDHDRGNASE"/>
</dbReference>
<dbReference type="SUPFAM" id="SSF51735">
    <property type="entry name" value="NAD(P)-binding Rossmann-fold domains"/>
    <property type="match status" value="1"/>
</dbReference>
<dbReference type="PIRSF" id="PIRSF000102">
    <property type="entry name" value="Lac_mal_DH"/>
    <property type="match status" value="1"/>
</dbReference>
<dbReference type="InterPro" id="IPR011275">
    <property type="entry name" value="Malate_DH_type3"/>
</dbReference>
<feature type="binding site" evidence="5 7">
    <location>
        <position position="121"/>
    </location>
    <ligand>
        <name>substrate</name>
    </ligand>
</feature>
<dbReference type="InterPro" id="IPR001557">
    <property type="entry name" value="L-lactate/malate_DH"/>
</dbReference>
<comment type="function">
    <text evidence="1 5">Catalyzes the reversible oxidation of malate to oxaloacetate.</text>
</comment>
<dbReference type="HAMAP" id="MF_00487">
    <property type="entry name" value="Malate_dehydrog_3"/>
    <property type="match status" value="1"/>
</dbReference>
<dbReference type="STRING" id="1902579.BHV28_17220"/>
<feature type="binding site" evidence="5 7">
    <location>
        <position position="152"/>
    </location>
    <ligand>
        <name>substrate</name>
    </ligand>
</feature>
<evidence type="ECO:0000256" key="2">
    <source>
        <dbReference type="ARBA" id="ARBA00022532"/>
    </source>
</evidence>
<feature type="binding site" evidence="5 8">
    <location>
        <begin position="10"/>
        <end position="15"/>
    </location>
    <ligand>
        <name>NAD(+)</name>
        <dbReference type="ChEBI" id="CHEBI:57540"/>
    </ligand>
</feature>
<dbReference type="FunFam" id="3.90.110.10:FF:000004">
    <property type="entry name" value="Malate dehydrogenase"/>
    <property type="match status" value="1"/>
</dbReference>
<dbReference type="Proteomes" id="UP000188912">
    <property type="component" value="Chromosome"/>
</dbReference>
<proteinExistence type="inferred from homology"/>
<dbReference type="PANTHER" id="PTHR43128">
    <property type="entry name" value="L-2-HYDROXYCARBOXYLATE DEHYDROGENASE (NAD(P)(+))"/>
    <property type="match status" value="1"/>
</dbReference>
<feature type="binding site" evidence="5 8">
    <location>
        <position position="34"/>
    </location>
    <ligand>
        <name>NAD(+)</name>
        <dbReference type="ChEBI" id="CHEBI:57540"/>
    </ligand>
</feature>
<dbReference type="Gene3D" id="3.90.110.10">
    <property type="entry name" value="Lactate dehydrogenase/glycoside hydrolase, family 4, C-terminal"/>
    <property type="match status" value="1"/>
</dbReference>
<reference evidence="11 12" key="2">
    <citation type="journal article" date="2016" name="Sci. Rep.">
        <title>The genome of Rhizobiales bacteria in predatory ants reveals urease gene functions but no genes for nitrogen fixation.</title>
        <authorList>
            <person name="Neuvonen M.M."/>
            <person name="Tamarit D."/>
            <person name="Naslund K."/>
            <person name="Liebig J."/>
            <person name="Feldhaar H."/>
            <person name="Moran N.A."/>
            <person name="Guy L."/>
            <person name="Andersson S.G."/>
        </authorList>
    </citation>
    <scope>NUCLEOTIDE SEQUENCE [LARGE SCALE GENOMIC DNA]</scope>
    <source>
        <strain evidence="11 12">Hsal</strain>
    </source>
</reference>
<evidence type="ECO:0000259" key="9">
    <source>
        <dbReference type="Pfam" id="PF00056"/>
    </source>
</evidence>
<dbReference type="SUPFAM" id="SSF56327">
    <property type="entry name" value="LDH C-terminal domain-like"/>
    <property type="match status" value="1"/>
</dbReference>
<dbReference type="CDD" id="cd01339">
    <property type="entry name" value="LDH-like_MDH"/>
    <property type="match status" value="1"/>
</dbReference>
<dbReference type="NCBIfam" id="NF004863">
    <property type="entry name" value="PRK06223.1"/>
    <property type="match status" value="1"/>
</dbReference>
<organism evidence="11 12">
    <name type="scientific">Candidatus Tokpelaia hoelldobleri</name>
    <dbReference type="NCBI Taxonomy" id="1902579"/>
    <lineage>
        <taxon>Bacteria</taxon>
        <taxon>Pseudomonadati</taxon>
        <taxon>Pseudomonadota</taxon>
        <taxon>Alphaproteobacteria</taxon>
        <taxon>Hyphomicrobiales</taxon>
        <taxon>Candidatus Tokpelaia</taxon>
    </lineage>
</organism>
<keyword evidence="12" id="KW-1185">Reference proteome</keyword>
<dbReference type="Gene3D" id="3.40.50.720">
    <property type="entry name" value="NAD(P)-binding Rossmann-like Domain"/>
    <property type="match status" value="1"/>
</dbReference>
<dbReference type="GO" id="GO:0004459">
    <property type="term" value="F:L-lactate dehydrogenase (NAD+) activity"/>
    <property type="evidence" value="ECO:0007669"/>
    <property type="project" value="TreeGrafter"/>
</dbReference>
<evidence type="ECO:0000256" key="7">
    <source>
        <dbReference type="PIRSR" id="PIRSR000102-2"/>
    </source>
</evidence>
<feature type="active site" description="Proton acceptor" evidence="5 6">
    <location>
        <position position="176"/>
    </location>
</feature>
<keyword evidence="3 5" id="KW-0560">Oxidoreductase</keyword>
<evidence type="ECO:0000256" key="8">
    <source>
        <dbReference type="PIRSR" id="PIRSR000102-3"/>
    </source>
</evidence>
<dbReference type="FunFam" id="3.40.50.720:FF:000018">
    <property type="entry name" value="Malate dehydrogenase"/>
    <property type="match status" value="1"/>
</dbReference>
<feature type="binding site" evidence="5 8">
    <location>
        <position position="96"/>
    </location>
    <ligand>
        <name>NAD(+)</name>
        <dbReference type="ChEBI" id="CHEBI:57540"/>
    </ligand>
</feature>
<evidence type="ECO:0000256" key="3">
    <source>
        <dbReference type="ARBA" id="ARBA00023002"/>
    </source>
</evidence>
<keyword evidence="2 5" id="KW-0816">Tricarboxylic acid cycle</keyword>
<accession>A0A1U9JWY4</accession>
<feature type="binding site" evidence="5 7">
    <location>
        <position position="83"/>
    </location>
    <ligand>
        <name>substrate</name>
    </ligand>
</feature>
<dbReference type="EC" id="1.1.1.37" evidence="5"/>
<protein>
    <recommendedName>
        <fullName evidence="5">Malate dehydrogenase</fullName>
        <ecNumber evidence="5">1.1.1.37</ecNumber>
    </recommendedName>
</protein>
<evidence type="ECO:0000256" key="5">
    <source>
        <dbReference type="HAMAP-Rule" id="MF_00487"/>
    </source>
</evidence>
<dbReference type="Pfam" id="PF00056">
    <property type="entry name" value="Ldh_1_N"/>
    <property type="match status" value="1"/>
</dbReference>
<dbReference type="EMBL" id="CP017315">
    <property type="protein sequence ID" value="AQS42392.1"/>
    <property type="molecule type" value="Genomic_DNA"/>
</dbReference>
<evidence type="ECO:0000256" key="1">
    <source>
        <dbReference type="ARBA" id="ARBA00003966"/>
    </source>
</evidence>
<comment type="catalytic activity">
    <reaction evidence="5">
        <text>(S)-malate + NAD(+) = oxaloacetate + NADH + H(+)</text>
        <dbReference type="Rhea" id="RHEA:21432"/>
        <dbReference type="ChEBI" id="CHEBI:15378"/>
        <dbReference type="ChEBI" id="CHEBI:15589"/>
        <dbReference type="ChEBI" id="CHEBI:16452"/>
        <dbReference type="ChEBI" id="CHEBI:57540"/>
        <dbReference type="ChEBI" id="CHEBI:57945"/>
        <dbReference type="EC" id="1.1.1.37"/>
    </reaction>
</comment>
<feature type="domain" description="Lactate/malate dehydrogenase C-terminal" evidence="10">
    <location>
        <begin position="148"/>
        <end position="307"/>
    </location>
</feature>
<dbReference type="GO" id="GO:0030060">
    <property type="term" value="F:L-malate dehydrogenase (NAD+) activity"/>
    <property type="evidence" value="ECO:0007669"/>
    <property type="project" value="UniProtKB-UniRule"/>
</dbReference>
<evidence type="ECO:0000313" key="11">
    <source>
        <dbReference type="EMBL" id="AQS42392.1"/>
    </source>
</evidence>
<evidence type="ECO:0000259" key="10">
    <source>
        <dbReference type="Pfam" id="PF02866"/>
    </source>
</evidence>
<dbReference type="GO" id="GO:0006089">
    <property type="term" value="P:lactate metabolic process"/>
    <property type="evidence" value="ECO:0007669"/>
    <property type="project" value="TreeGrafter"/>
</dbReference>
<dbReference type="PANTHER" id="PTHR43128:SF16">
    <property type="entry name" value="L-LACTATE DEHYDROGENASE"/>
    <property type="match status" value="1"/>
</dbReference>
<dbReference type="Pfam" id="PF02866">
    <property type="entry name" value="Ldh_1_C"/>
    <property type="match status" value="1"/>
</dbReference>
<dbReference type="KEGG" id="thd:BHV28_17220"/>
<keyword evidence="4 5" id="KW-0520">NAD</keyword>
<dbReference type="InterPro" id="IPR015955">
    <property type="entry name" value="Lactate_DH/Glyco_Ohase_4_C"/>
</dbReference>